<evidence type="ECO:0000313" key="2">
    <source>
        <dbReference type="EMBL" id="KAJ3594685.1"/>
    </source>
</evidence>
<feature type="compositionally biased region" description="Pro residues" evidence="1">
    <location>
        <begin position="75"/>
        <end position="95"/>
    </location>
</feature>
<evidence type="ECO:0000313" key="3">
    <source>
        <dbReference type="Proteomes" id="UP001148018"/>
    </source>
</evidence>
<keyword evidence="3" id="KW-1185">Reference proteome</keyword>
<sequence>MSVILFGNTRSLVTPRINDLEGCQRAGARQGDSGGQSMEEEEISSAHWLADKVTACSPPITELRCRHLTGDNEEPPPPLPPPPALPCPAFPPRPL</sequence>
<dbReference type="AlphaFoldDB" id="A0A9Q0IDS6"/>
<protein>
    <submittedName>
        <fullName evidence="2">Uncharacterized protein</fullName>
    </submittedName>
</protein>
<dbReference type="Proteomes" id="UP001148018">
    <property type="component" value="Unassembled WGS sequence"/>
</dbReference>
<gene>
    <name evidence="2" type="ORF">NHX12_003992</name>
</gene>
<organism evidence="2 3">
    <name type="scientific">Muraenolepis orangiensis</name>
    <name type="common">Patagonian moray cod</name>
    <dbReference type="NCBI Taxonomy" id="630683"/>
    <lineage>
        <taxon>Eukaryota</taxon>
        <taxon>Metazoa</taxon>
        <taxon>Chordata</taxon>
        <taxon>Craniata</taxon>
        <taxon>Vertebrata</taxon>
        <taxon>Euteleostomi</taxon>
        <taxon>Actinopterygii</taxon>
        <taxon>Neopterygii</taxon>
        <taxon>Teleostei</taxon>
        <taxon>Neoteleostei</taxon>
        <taxon>Acanthomorphata</taxon>
        <taxon>Zeiogadaria</taxon>
        <taxon>Gadariae</taxon>
        <taxon>Gadiformes</taxon>
        <taxon>Muraenolepidoidei</taxon>
        <taxon>Muraenolepididae</taxon>
        <taxon>Muraenolepis</taxon>
    </lineage>
</organism>
<dbReference type="EMBL" id="JANIIK010000111">
    <property type="protein sequence ID" value="KAJ3594685.1"/>
    <property type="molecule type" value="Genomic_DNA"/>
</dbReference>
<name>A0A9Q0IDS6_9TELE</name>
<comment type="caution">
    <text evidence="2">The sequence shown here is derived from an EMBL/GenBank/DDBJ whole genome shotgun (WGS) entry which is preliminary data.</text>
</comment>
<feature type="region of interest" description="Disordered" evidence="1">
    <location>
        <begin position="66"/>
        <end position="95"/>
    </location>
</feature>
<evidence type="ECO:0000256" key="1">
    <source>
        <dbReference type="SAM" id="MobiDB-lite"/>
    </source>
</evidence>
<proteinExistence type="predicted"/>
<feature type="region of interest" description="Disordered" evidence="1">
    <location>
        <begin position="23"/>
        <end position="44"/>
    </location>
</feature>
<accession>A0A9Q0IDS6</accession>
<reference evidence="2" key="1">
    <citation type="submission" date="2022-07" db="EMBL/GenBank/DDBJ databases">
        <title>Chromosome-level genome of Muraenolepis orangiensis.</title>
        <authorList>
            <person name="Kim J."/>
        </authorList>
    </citation>
    <scope>NUCLEOTIDE SEQUENCE</scope>
    <source>
        <strain evidence="2">KU_S4_2022</strain>
        <tissue evidence="2">Muscle</tissue>
    </source>
</reference>